<evidence type="ECO:0000256" key="7">
    <source>
        <dbReference type="ARBA" id="ARBA00023180"/>
    </source>
</evidence>
<dbReference type="Pfam" id="PF04777">
    <property type="entry name" value="Evr1_Alr"/>
    <property type="match status" value="1"/>
</dbReference>
<dbReference type="PaxDb" id="35128-Thaps20714"/>
<dbReference type="KEGG" id="tps:THAPSDRAFT_20714"/>
<dbReference type="HOGENOM" id="CLU_481058_0_0_1"/>
<dbReference type="InterPro" id="IPR017937">
    <property type="entry name" value="Thioredoxin_CS"/>
</dbReference>
<keyword evidence="3" id="KW-0732">Signal</keyword>
<organism evidence="12 13">
    <name type="scientific">Thalassiosira pseudonana</name>
    <name type="common">Marine diatom</name>
    <name type="synonym">Cyclotella nana</name>
    <dbReference type="NCBI Taxonomy" id="35128"/>
    <lineage>
        <taxon>Eukaryota</taxon>
        <taxon>Sar</taxon>
        <taxon>Stramenopiles</taxon>
        <taxon>Ochrophyta</taxon>
        <taxon>Bacillariophyta</taxon>
        <taxon>Coscinodiscophyceae</taxon>
        <taxon>Thalassiosirophycidae</taxon>
        <taxon>Thalassiosirales</taxon>
        <taxon>Thalassiosiraceae</taxon>
        <taxon>Thalassiosira</taxon>
    </lineage>
</organism>
<name>B8BQ97_THAPS</name>
<dbReference type="InterPro" id="IPR017905">
    <property type="entry name" value="ERV/ALR_sulphydryl_oxidase"/>
</dbReference>
<dbReference type="PROSITE" id="PS00194">
    <property type="entry name" value="THIOREDOXIN_1"/>
    <property type="match status" value="1"/>
</dbReference>
<evidence type="ECO:0000313" key="13">
    <source>
        <dbReference type="Proteomes" id="UP000001449"/>
    </source>
</evidence>
<dbReference type="InterPro" id="IPR013766">
    <property type="entry name" value="Thioredoxin_domain"/>
</dbReference>
<evidence type="ECO:0000256" key="2">
    <source>
        <dbReference type="ARBA" id="ARBA00022630"/>
    </source>
</evidence>
<dbReference type="InParanoid" id="B8BQ97"/>
<dbReference type="PRINTS" id="PR00421">
    <property type="entry name" value="THIOREDOXIN"/>
</dbReference>
<dbReference type="FunFam" id="1.20.120.310:FF:000013">
    <property type="entry name" value="Sulfhydryl oxidase"/>
    <property type="match status" value="1"/>
</dbReference>
<dbReference type="PANTHER" id="PTHR22897">
    <property type="entry name" value="QUIESCIN Q6-RELATED SULFHYDRYL OXIDASE"/>
    <property type="match status" value="1"/>
</dbReference>
<dbReference type="GO" id="GO:0000139">
    <property type="term" value="C:Golgi membrane"/>
    <property type="evidence" value="ECO:0000318"/>
    <property type="project" value="GO_Central"/>
</dbReference>
<dbReference type="SUPFAM" id="SSF69000">
    <property type="entry name" value="FAD-dependent thiol oxidase"/>
    <property type="match status" value="1"/>
</dbReference>
<evidence type="ECO:0000259" key="10">
    <source>
        <dbReference type="PROSITE" id="PS51324"/>
    </source>
</evidence>
<reference evidence="12 13" key="1">
    <citation type="journal article" date="2004" name="Science">
        <title>The genome of the diatom Thalassiosira pseudonana: ecology, evolution, and metabolism.</title>
        <authorList>
            <person name="Armbrust E.V."/>
            <person name="Berges J.A."/>
            <person name="Bowler C."/>
            <person name="Green B.R."/>
            <person name="Martinez D."/>
            <person name="Putnam N.H."/>
            <person name="Zhou S."/>
            <person name="Allen A.E."/>
            <person name="Apt K.E."/>
            <person name="Bechner M."/>
            <person name="Brzezinski M.A."/>
            <person name="Chaal B.K."/>
            <person name="Chiovitti A."/>
            <person name="Davis A.K."/>
            <person name="Demarest M.S."/>
            <person name="Detter J.C."/>
            <person name="Glavina T."/>
            <person name="Goodstein D."/>
            <person name="Hadi M.Z."/>
            <person name="Hellsten U."/>
            <person name="Hildebrand M."/>
            <person name="Jenkins B.D."/>
            <person name="Jurka J."/>
            <person name="Kapitonov V.V."/>
            <person name="Kroger N."/>
            <person name="Lau W.W."/>
            <person name="Lane T.W."/>
            <person name="Larimer F.W."/>
            <person name="Lippmeier J.C."/>
            <person name="Lucas S."/>
            <person name="Medina M."/>
            <person name="Montsant A."/>
            <person name="Obornik M."/>
            <person name="Parker M.S."/>
            <person name="Palenik B."/>
            <person name="Pazour G.J."/>
            <person name="Richardson P.M."/>
            <person name="Rynearson T.A."/>
            <person name="Saito M.A."/>
            <person name="Schwartz D.C."/>
            <person name="Thamatrakoln K."/>
            <person name="Valentin K."/>
            <person name="Vardi A."/>
            <person name="Wilkerson F.P."/>
            <person name="Rokhsar D.S."/>
        </authorList>
    </citation>
    <scope>NUCLEOTIDE SEQUENCE [LARGE SCALE GENOMIC DNA]</scope>
    <source>
        <strain evidence="12 13">CCMP1335</strain>
    </source>
</reference>
<dbReference type="InterPro" id="IPR039798">
    <property type="entry name" value="Sulfhydryl_oxidase"/>
</dbReference>
<evidence type="ECO:0000313" key="12">
    <source>
        <dbReference type="EMBL" id="EED96328.1"/>
    </source>
</evidence>
<dbReference type="SUPFAM" id="SSF52833">
    <property type="entry name" value="Thioredoxin-like"/>
    <property type="match status" value="1"/>
</dbReference>
<evidence type="ECO:0000256" key="5">
    <source>
        <dbReference type="ARBA" id="ARBA00023002"/>
    </source>
</evidence>
<dbReference type="FunFam" id="3.40.30.10:FF:000784">
    <property type="entry name" value="Sulfhydryl oxidase"/>
    <property type="match status" value="1"/>
</dbReference>
<dbReference type="eggNOG" id="KOG1731">
    <property type="taxonomic scope" value="Eukaryota"/>
</dbReference>
<dbReference type="InterPro" id="IPR036774">
    <property type="entry name" value="ERV/ALR_sulphydryl_oxid_sf"/>
</dbReference>
<dbReference type="EC" id="1.8.3.2" evidence="8"/>
<proteinExistence type="predicted"/>
<accession>B8BQ97</accession>
<comment type="catalytic activity">
    <reaction evidence="8">
        <text>2 R'C(R)SH + O2 = R'C(R)S-S(R)CR' + H2O2</text>
        <dbReference type="Rhea" id="RHEA:17357"/>
        <dbReference type="ChEBI" id="CHEBI:15379"/>
        <dbReference type="ChEBI" id="CHEBI:16240"/>
        <dbReference type="ChEBI" id="CHEBI:16520"/>
        <dbReference type="ChEBI" id="CHEBI:17412"/>
        <dbReference type="EC" id="1.8.3.2"/>
    </reaction>
</comment>
<dbReference type="Proteomes" id="UP000001449">
    <property type="component" value="Chromosome 1"/>
</dbReference>
<dbReference type="PROSITE" id="PS51352">
    <property type="entry name" value="THIOREDOXIN_2"/>
    <property type="match status" value="1"/>
</dbReference>
<keyword evidence="13" id="KW-1185">Reference proteome</keyword>
<sequence>MMDEETDRWGKCRWLRRQQRSRPTPSSYTKPTFLFICLFLSLVHSREADDRSRLLYADDPSATIILEYQLHNAPSKDYSGDERKEAAKRQPGAEYDEEKHIKPYFLMPENGPRVVEFYSPWCGHCQSYKPKYIALAKEVNLRLPEDQAEVYFHAVSCSVHHWVCLQNKVKGFPTIVAFKADSAEPQLLQESPTADSVAHALGIRLKPSDGINHAELGANGDDAFRPVDILGASLDGLARTREAVYRDAALSFTHALKTEIFPNRENGRDSEYLDPVQREVFTDWIDLLYWTLPPTWILHTLINDIRNNIDFVMVNEENMIAMVDKHNEVVNGIDKQWSQQCSKGVEGVGYLCGLWSLFHVVSIGVMERHRAVLGVRDEISTKVVANTMRDYIANFFGCESCQQYFLGMYDSCGFNHCRRFKQPKSLPPPESWSQFALWLWEVHNDINVKLLEAESSRMGTVASKQKLELAVWPSSESCSSCKDQYLKWNSDAVLSQLKKQYWPGGVQNFRYIVLKKKDRKEEESSGYAELLENLFFLAFSAGIVMWCVKKQHINFTGRHKKYEQDYV</sequence>
<dbReference type="AlphaFoldDB" id="B8BQ97"/>
<keyword evidence="6" id="KW-1015">Disulfide bond</keyword>
<dbReference type="RefSeq" id="XP_002286687.1">
    <property type="nucleotide sequence ID" value="XM_002286651.1"/>
</dbReference>
<evidence type="ECO:0000256" key="9">
    <source>
        <dbReference type="SAM" id="MobiDB-lite"/>
    </source>
</evidence>
<feature type="domain" description="ERV/ALR sulfhydryl oxidase" evidence="10">
    <location>
        <begin position="343"/>
        <end position="465"/>
    </location>
</feature>
<dbReference type="PANTHER" id="PTHR22897:SF8">
    <property type="entry name" value="SULFHYDRYL OXIDASE"/>
    <property type="match status" value="1"/>
</dbReference>
<dbReference type="PROSITE" id="PS51324">
    <property type="entry name" value="ERV_ALR"/>
    <property type="match status" value="1"/>
</dbReference>
<gene>
    <name evidence="12" type="ORF">THAPSDRAFT_20714</name>
</gene>
<feature type="compositionally biased region" description="Basic and acidic residues" evidence="9">
    <location>
        <begin position="78"/>
        <end position="88"/>
    </location>
</feature>
<dbReference type="OMA" id="FNHCRRF"/>
<evidence type="ECO:0000256" key="1">
    <source>
        <dbReference type="ARBA" id="ARBA00001974"/>
    </source>
</evidence>
<dbReference type="GeneID" id="7445286"/>
<dbReference type="GO" id="GO:0005615">
    <property type="term" value="C:extracellular space"/>
    <property type="evidence" value="ECO:0000318"/>
    <property type="project" value="GO_Central"/>
</dbReference>
<dbReference type="Pfam" id="PF00085">
    <property type="entry name" value="Thioredoxin"/>
    <property type="match status" value="1"/>
</dbReference>
<dbReference type="EMBL" id="CM000638">
    <property type="protein sequence ID" value="EED96328.1"/>
    <property type="molecule type" value="Genomic_DNA"/>
</dbReference>
<dbReference type="InterPro" id="IPR036249">
    <property type="entry name" value="Thioredoxin-like_sf"/>
</dbReference>
<reference evidence="12 13" key="2">
    <citation type="journal article" date="2008" name="Nature">
        <title>The Phaeodactylum genome reveals the evolutionary history of diatom genomes.</title>
        <authorList>
            <person name="Bowler C."/>
            <person name="Allen A.E."/>
            <person name="Badger J.H."/>
            <person name="Grimwood J."/>
            <person name="Jabbari K."/>
            <person name="Kuo A."/>
            <person name="Maheswari U."/>
            <person name="Martens C."/>
            <person name="Maumus F."/>
            <person name="Otillar R.P."/>
            <person name="Rayko E."/>
            <person name="Salamov A."/>
            <person name="Vandepoele K."/>
            <person name="Beszteri B."/>
            <person name="Gruber A."/>
            <person name="Heijde M."/>
            <person name="Katinka M."/>
            <person name="Mock T."/>
            <person name="Valentin K."/>
            <person name="Verret F."/>
            <person name="Berges J.A."/>
            <person name="Brownlee C."/>
            <person name="Cadoret J.P."/>
            <person name="Chiovitti A."/>
            <person name="Choi C.J."/>
            <person name="Coesel S."/>
            <person name="De Martino A."/>
            <person name="Detter J.C."/>
            <person name="Durkin C."/>
            <person name="Falciatore A."/>
            <person name="Fournet J."/>
            <person name="Haruta M."/>
            <person name="Huysman M.J."/>
            <person name="Jenkins B.D."/>
            <person name="Jiroutova K."/>
            <person name="Jorgensen R.E."/>
            <person name="Joubert Y."/>
            <person name="Kaplan A."/>
            <person name="Kroger N."/>
            <person name="Kroth P.G."/>
            <person name="La Roche J."/>
            <person name="Lindquist E."/>
            <person name="Lommer M."/>
            <person name="Martin-Jezequel V."/>
            <person name="Lopez P.J."/>
            <person name="Lucas S."/>
            <person name="Mangogna M."/>
            <person name="McGinnis K."/>
            <person name="Medlin L.K."/>
            <person name="Montsant A."/>
            <person name="Oudot-Le Secq M.P."/>
            <person name="Napoli C."/>
            <person name="Obornik M."/>
            <person name="Parker M.S."/>
            <person name="Petit J.L."/>
            <person name="Porcel B.M."/>
            <person name="Poulsen N."/>
            <person name="Robison M."/>
            <person name="Rychlewski L."/>
            <person name="Rynearson T.A."/>
            <person name="Schmutz J."/>
            <person name="Shapiro H."/>
            <person name="Siaut M."/>
            <person name="Stanley M."/>
            <person name="Sussman M.R."/>
            <person name="Taylor A.R."/>
            <person name="Vardi A."/>
            <person name="von Dassow P."/>
            <person name="Vyverman W."/>
            <person name="Willis A."/>
            <person name="Wyrwicz L.S."/>
            <person name="Rokhsar D.S."/>
            <person name="Weissenbach J."/>
            <person name="Armbrust E.V."/>
            <person name="Green B.R."/>
            <person name="Van de Peer Y."/>
            <person name="Grigoriev I.V."/>
        </authorList>
    </citation>
    <scope>NUCLEOTIDE SEQUENCE [LARGE SCALE GENOMIC DNA]</scope>
    <source>
        <strain evidence="12 13">CCMP1335</strain>
    </source>
</reference>
<dbReference type="GO" id="GO:0016971">
    <property type="term" value="F:flavin-dependent sulfhydryl oxidase activity"/>
    <property type="evidence" value="ECO:0000318"/>
    <property type="project" value="GO_Central"/>
</dbReference>
<evidence type="ECO:0000256" key="3">
    <source>
        <dbReference type="ARBA" id="ARBA00022729"/>
    </source>
</evidence>
<evidence type="ECO:0000256" key="4">
    <source>
        <dbReference type="ARBA" id="ARBA00022827"/>
    </source>
</evidence>
<protein>
    <recommendedName>
        <fullName evidence="8">Sulfhydryl oxidase</fullName>
        <ecNumber evidence="8">1.8.3.2</ecNumber>
    </recommendedName>
</protein>
<keyword evidence="2 8" id="KW-0285">Flavoprotein</keyword>
<feature type="domain" description="Thioredoxin" evidence="11">
    <location>
        <begin position="84"/>
        <end position="206"/>
    </location>
</feature>
<keyword evidence="4 8" id="KW-0274">FAD</keyword>
<dbReference type="Gene3D" id="3.40.30.10">
    <property type="entry name" value="Glutaredoxin"/>
    <property type="match status" value="1"/>
</dbReference>
<keyword evidence="5 8" id="KW-0560">Oxidoreductase</keyword>
<dbReference type="Gene3D" id="1.20.120.310">
    <property type="entry name" value="ERV/ALR sulfhydryl oxidase domain"/>
    <property type="match status" value="1"/>
</dbReference>
<dbReference type="GO" id="GO:0006457">
    <property type="term" value="P:protein folding"/>
    <property type="evidence" value="ECO:0000318"/>
    <property type="project" value="GO_Central"/>
</dbReference>
<comment type="cofactor">
    <cofactor evidence="1 8">
        <name>FAD</name>
        <dbReference type="ChEBI" id="CHEBI:57692"/>
    </cofactor>
</comment>
<evidence type="ECO:0000259" key="11">
    <source>
        <dbReference type="PROSITE" id="PS51352"/>
    </source>
</evidence>
<dbReference type="CDD" id="cd02961">
    <property type="entry name" value="PDI_a_family"/>
    <property type="match status" value="1"/>
</dbReference>
<dbReference type="eggNOG" id="KOG0191">
    <property type="taxonomic scope" value="Eukaryota"/>
</dbReference>
<dbReference type="GO" id="GO:0003756">
    <property type="term" value="F:protein disulfide isomerase activity"/>
    <property type="evidence" value="ECO:0000318"/>
    <property type="project" value="GO_Central"/>
</dbReference>
<feature type="region of interest" description="Disordered" evidence="9">
    <location>
        <begin position="75"/>
        <end position="95"/>
    </location>
</feature>
<evidence type="ECO:0000256" key="6">
    <source>
        <dbReference type="ARBA" id="ARBA00023157"/>
    </source>
</evidence>
<keyword evidence="7" id="KW-0325">Glycoprotein</keyword>
<evidence type="ECO:0000256" key="8">
    <source>
        <dbReference type="RuleBase" id="RU371123"/>
    </source>
</evidence>